<comment type="caution">
    <text evidence="2">The sequence shown here is derived from an EMBL/GenBank/DDBJ whole genome shotgun (WGS) entry which is preliminary data.</text>
</comment>
<organism evidence="2 3">
    <name type="scientific">Austropuccinia psidii MF-1</name>
    <dbReference type="NCBI Taxonomy" id="1389203"/>
    <lineage>
        <taxon>Eukaryota</taxon>
        <taxon>Fungi</taxon>
        <taxon>Dikarya</taxon>
        <taxon>Basidiomycota</taxon>
        <taxon>Pucciniomycotina</taxon>
        <taxon>Pucciniomycetes</taxon>
        <taxon>Pucciniales</taxon>
        <taxon>Sphaerophragmiaceae</taxon>
        <taxon>Austropuccinia</taxon>
    </lineage>
</organism>
<dbReference type="Pfam" id="PF07727">
    <property type="entry name" value="RVT_2"/>
    <property type="match status" value="1"/>
</dbReference>
<reference evidence="2" key="1">
    <citation type="submission" date="2021-03" db="EMBL/GenBank/DDBJ databases">
        <title>Draft genome sequence of rust myrtle Austropuccinia psidii MF-1, a brazilian biotype.</title>
        <authorList>
            <person name="Quecine M.C."/>
            <person name="Pachon D.M.R."/>
            <person name="Bonatelli M.L."/>
            <person name="Correr F.H."/>
            <person name="Franceschini L.M."/>
            <person name="Leite T.F."/>
            <person name="Margarido G.R.A."/>
            <person name="Almeida C.A."/>
            <person name="Ferrarezi J.A."/>
            <person name="Labate C.A."/>
        </authorList>
    </citation>
    <scope>NUCLEOTIDE SEQUENCE</scope>
    <source>
        <strain evidence="2">MF-1</strain>
    </source>
</reference>
<name>A0A9Q3GYR4_9BASI</name>
<dbReference type="EMBL" id="AVOT02007392">
    <property type="protein sequence ID" value="MBW0483804.1"/>
    <property type="molecule type" value="Genomic_DNA"/>
</dbReference>
<dbReference type="AlphaFoldDB" id="A0A9Q3GYR4"/>
<dbReference type="InterPro" id="IPR013103">
    <property type="entry name" value="RVT_2"/>
</dbReference>
<evidence type="ECO:0000259" key="1">
    <source>
        <dbReference type="Pfam" id="PF07727"/>
    </source>
</evidence>
<feature type="domain" description="Reverse transcriptase Ty1/copia-type" evidence="1">
    <location>
        <begin position="4"/>
        <end position="147"/>
    </location>
</feature>
<proteinExistence type="predicted"/>
<dbReference type="OrthoDB" id="8022849at2759"/>
<accession>A0A9Q3GYR4</accession>
<gene>
    <name evidence="2" type="ORF">O181_023519</name>
</gene>
<keyword evidence="3" id="KW-1185">Reference proteome</keyword>
<dbReference type="Proteomes" id="UP000765509">
    <property type="component" value="Unassembled WGS sequence"/>
</dbReference>
<evidence type="ECO:0000313" key="3">
    <source>
        <dbReference type="Proteomes" id="UP000765509"/>
    </source>
</evidence>
<protein>
    <recommendedName>
        <fullName evidence="1">Reverse transcriptase Ty1/copia-type domain-containing protein</fullName>
    </recommendedName>
</protein>
<evidence type="ECO:0000313" key="2">
    <source>
        <dbReference type="EMBL" id="MBW0483804.1"/>
    </source>
</evidence>
<sequence length="148" mass="17304">MGKLRNLRGLLKVAAVKDLEIHHMDAVAAFLNPTIKEDIYMQIPPLIPNYNTRKVWRLRKPLYGLKEASSYWYLNIKKFFEMINLTTSKADPCFFTIVTPEWECYVHIHADDLTIVSNNVSRFKSIINQRFEMEYLGLVYYILGIAVS</sequence>